<evidence type="ECO:0000313" key="2">
    <source>
        <dbReference type="RefSeq" id="XP_016458028.1"/>
    </source>
</evidence>
<dbReference type="Pfam" id="PF07727">
    <property type="entry name" value="RVT_2"/>
    <property type="match status" value="1"/>
</dbReference>
<dbReference type="AlphaFoldDB" id="A0A1S3Z0V6"/>
<dbReference type="InterPro" id="IPR013103">
    <property type="entry name" value="RVT_2"/>
</dbReference>
<dbReference type="STRING" id="4097.A0A1S3Z0V6"/>
<sequence>MSTIKCLIALAVKRKWRSFQLDVNNTFLHGDLDEEFYMKLSPDSLFLHWAPGHLVVLVVYVDDILLIGDDAFEISELKHFLDGEFKIKDLYSLNYFLGIEITYFDDGILLNQRKFILNLLKEHDCLVVSLVVCPLDLNIKLSTDSGDLLPNPAAYRSLIGKLLFLTHTRPDLCFFVQHLGQFNQVPRVPHMSVALHILRYLKGTVDLGLFYSSASDLSLTAYFNSDWAACADTLNYL</sequence>
<dbReference type="SUPFAM" id="SSF56672">
    <property type="entry name" value="DNA/RNA polymerases"/>
    <property type="match status" value="1"/>
</dbReference>
<dbReference type="OrthoDB" id="1688190at2759"/>
<dbReference type="InterPro" id="IPR043502">
    <property type="entry name" value="DNA/RNA_pol_sf"/>
</dbReference>
<accession>A0A1S3Z0V6</accession>
<dbReference type="RefSeq" id="XP_016458028.1">
    <property type="nucleotide sequence ID" value="XM_016602542.1"/>
</dbReference>
<organism evidence="2">
    <name type="scientific">Nicotiana tabacum</name>
    <name type="common">Common tobacco</name>
    <dbReference type="NCBI Taxonomy" id="4097"/>
    <lineage>
        <taxon>Eukaryota</taxon>
        <taxon>Viridiplantae</taxon>
        <taxon>Streptophyta</taxon>
        <taxon>Embryophyta</taxon>
        <taxon>Tracheophyta</taxon>
        <taxon>Spermatophyta</taxon>
        <taxon>Magnoliopsida</taxon>
        <taxon>eudicotyledons</taxon>
        <taxon>Gunneridae</taxon>
        <taxon>Pentapetalae</taxon>
        <taxon>asterids</taxon>
        <taxon>lamiids</taxon>
        <taxon>Solanales</taxon>
        <taxon>Solanaceae</taxon>
        <taxon>Nicotianoideae</taxon>
        <taxon>Nicotianeae</taxon>
        <taxon>Nicotiana</taxon>
    </lineage>
</organism>
<dbReference type="PANTHER" id="PTHR11439:SF470">
    <property type="entry name" value="CYSTEINE-RICH RLK (RECEPTOR-LIKE PROTEIN KINASE) 8"/>
    <property type="match status" value="1"/>
</dbReference>
<evidence type="ECO:0000259" key="1">
    <source>
        <dbReference type="Pfam" id="PF07727"/>
    </source>
</evidence>
<name>A0A1S3Z0V6_TOBAC</name>
<protein>
    <submittedName>
        <fullName evidence="2">Uncharacterized mitochondrial protein AtMg00810-like</fullName>
    </submittedName>
</protein>
<proteinExistence type="predicted"/>
<dbReference type="PaxDb" id="4097-A0A1S3Z0V6"/>
<dbReference type="PANTHER" id="PTHR11439">
    <property type="entry name" value="GAG-POL-RELATED RETROTRANSPOSON"/>
    <property type="match status" value="1"/>
</dbReference>
<reference evidence="2" key="1">
    <citation type="submission" date="2025-08" db="UniProtKB">
        <authorList>
            <consortium name="RefSeq"/>
        </authorList>
    </citation>
    <scope>IDENTIFICATION</scope>
</reference>
<gene>
    <name evidence="2" type="primary">LOC107781769</name>
</gene>
<dbReference type="KEGG" id="nta:107781769"/>
<feature type="domain" description="Reverse transcriptase Ty1/copia-type" evidence="1">
    <location>
        <begin position="55"/>
        <end position="124"/>
    </location>
</feature>